<sequence length="88" mass="9819">MEKCFVPFELRIQGSSEERSRAKTRKTLVQNHSFNAIFSSQRSKNPPSFSPAPAPVPQRGKSMLAIPHYVLGENGKSSIHIKPCISPR</sequence>
<comment type="caution">
    <text evidence="2">The sequence shown here is derived from an EMBL/GenBank/DDBJ whole genome shotgun (WGS) entry which is preliminary data.</text>
</comment>
<evidence type="ECO:0000313" key="2">
    <source>
        <dbReference type="EMBL" id="MDR7354904.1"/>
    </source>
</evidence>
<reference evidence="2 3" key="1">
    <citation type="submission" date="2023-07" db="EMBL/GenBank/DDBJ databases">
        <title>Sequencing the genomes of 1000 actinobacteria strains.</title>
        <authorList>
            <person name="Klenk H.-P."/>
        </authorList>
    </citation>
    <scope>NUCLEOTIDE SEQUENCE [LARGE SCALE GENOMIC DNA]</scope>
    <source>
        <strain evidence="2 3">DSM 44508</strain>
    </source>
</reference>
<evidence type="ECO:0000256" key="1">
    <source>
        <dbReference type="SAM" id="MobiDB-lite"/>
    </source>
</evidence>
<name>A0ABU2BBZ3_9CORY</name>
<proteinExistence type="predicted"/>
<feature type="region of interest" description="Disordered" evidence="1">
    <location>
        <begin position="39"/>
        <end position="59"/>
    </location>
</feature>
<gene>
    <name evidence="2" type="ORF">J2S37_001442</name>
</gene>
<accession>A0ABU2BBZ3</accession>
<protein>
    <submittedName>
        <fullName evidence="2">Uncharacterized protein</fullName>
    </submittedName>
</protein>
<dbReference type="Proteomes" id="UP001183619">
    <property type="component" value="Unassembled WGS sequence"/>
</dbReference>
<evidence type="ECO:0000313" key="3">
    <source>
        <dbReference type="Proteomes" id="UP001183619"/>
    </source>
</evidence>
<keyword evidence="3" id="KW-1185">Reference proteome</keyword>
<organism evidence="2 3">
    <name type="scientific">Corynebacterium felinum</name>
    <dbReference type="NCBI Taxonomy" id="131318"/>
    <lineage>
        <taxon>Bacteria</taxon>
        <taxon>Bacillati</taxon>
        <taxon>Actinomycetota</taxon>
        <taxon>Actinomycetes</taxon>
        <taxon>Mycobacteriales</taxon>
        <taxon>Corynebacteriaceae</taxon>
        <taxon>Corynebacterium</taxon>
    </lineage>
</organism>
<dbReference type="EMBL" id="JAVDYF010000001">
    <property type="protein sequence ID" value="MDR7354904.1"/>
    <property type="molecule type" value="Genomic_DNA"/>
</dbReference>